<dbReference type="EMBL" id="JARK01000014">
    <property type="protein sequence ID" value="EYC45894.1"/>
    <property type="molecule type" value="Genomic_DNA"/>
</dbReference>
<protein>
    <submittedName>
        <fullName evidence="1">Uncharacterized protein</fullName>
    </submittedName>
</protein>
<dbReference type="Proteomes" id="UP000024635">
    <property type="component" value="Unassembled WGS sequence"/>
</dbReference>
<organism evidence="1 2">
    <name type="scientific">Ancylostoma ceylanicum</name>
    <dbReference type="NCBI Taxonomy" id="53326"/>
    <lineage>
        <taxon>Eukaryota</taxon>
        <taxon>Metazoa</taxon>
        <taxon>Ecdysozoa</taxon>
        <taxon>Nematoda</taxon>
        <taxon>Chromadorea</taxon>
        <taxon>Rhabditida</taxon>
        <taxon>Rhabditina</taxon>
        <taxon>Rhabditomorpha</taxon>
        <taxon>Strongyloidea</taxon>
        <taxon>Ancylostomatidae</taxon>
        <taxon>Ancylostomatinae</taxon>
        <taxon>Ancylostoma</taxon>
    </lineage>
</organism>
<dbReference type="AlphaFoldDB" id="A0A016X1E2"/>
<gene>
    <name evidence="1" type="primary">Acey_s0414.g1044</name>
    <name evidence="1" type="ORF">Y032_0414g1044</name>
</gene>
<keyword evidence="2" id="KW-1185">Reference proteome</keyword>
<name>A0A016X1E2_9BILA</name>
<sequence length="90" mass="10488">MNQFFAEALENGQVWFGWEPVMDEWMRTEEKYAPAVIGRRLLNMLVFSRNPLKTRISLPFSPKSANFSLHLFSSPCHRLPEETIANPEHP</sequence>
<accession>A0A016X1E2</accession>
<evidence type="ECO:0000313" key="1">
    <source>
        <dbReference type="EMBL" id="EYC45894.1"/>
    </source>
</evidence>
<proteinExistence type="predicted"/>
<evidence type="ECO:0000313" key="2">
    <source>
        <dbReference type="Proteomes" id="UP000024635"/>
    </source>
</evidence>
<reference evidence="2" key="1">
    <citation type="journal article" date="2015" name="Nat. Genet.">
        <title>The genome and transcriptome of the zoonotic hookworm Ancylostoma ceylanicum identify infection-specific gene families.</title>
        <authorList>
            <person name="Schwarz E.M."/>
            <person name="Hu Y."/>
            <person name="Antoshechkin I."/>
            <person name="Miller M.M."/>
            <person name="Sternberg P.W."/>
            <person name="Aroian R.V."/>
        </authorList>
    </citation>
    <scope>NUCLEOTIDE SEQUENCE</scope>
    <source>
        <strain evidence="2">HY135</strain>
    </source>
</reference>
<comment type="caution">
    <text evidence="1">The sequence shown here is derived from an EMBL/GenBank/DDBJ whole genome shotgun (WGS) entry which is preliminary data.</text>
</comment>